<dbReference type="Proteomes" id="UP000245680">
    <property type="component" value="Unassembled WGS sequence"/>
</dbReference>
<dbReference type="AlphaFoldDB" id="A0A2V2LA57"/>
<feature type="region of interest" description="Disordered" evidence="1">
    <location>
        <begin position="784"/>
        <end position="803"/>
    </location>
</feature>
<dbReference type="CDD" id="cd01029">
    <property type="entry name" value="TOPRIM_primases"/>
    <property type="match status" value="1"/>
</dbReference>
<feature type="region of interest" description="Disordered" evidence="1">
    <location>
        <begin position="94"/>
        <end position="147"/>
    </location>
</feature>
<evidence type="ECO:0000256" key="1">
    <source>
        <dbReference type="SAM" id="MobiDB-lite"/>
    </source>
</evidence>
<evidence type="ECO:0000259" key="2">
    <source>
        <dbReference type="Pfam" id="PF13362"/>
    </source>
</evidence>
<reference evidence="3 4" key="1">
    <citation type="submission" date="2018-05" db="EMBL/GenBank/DDBJ databases">
        <title>Rhodobacteraceae gen. nov., sp. nov. isolated from sea water.</title>
        <authorList>
            <person name="Ren Y."/>
        </authorList>
    </citation>
    <scope>NUCLEOTIDE SEQUENCE [LARGE SCALE GENOMIC DNA]</scope>
    <source>
        <strain evidence="3 4">TG-679</strain>
    </source>
</reference>
<feature type="domain" description="Toprim" evidence="2">
    <location>
        <begin position="234"/>
        <end position="330"/>
    </location>
</feature>
<organism evidence="3 4">
    <name type="scientific">Meridianimarinicoccus roseus</name>
    <dbReference type="NCBI Taxonomy" id="2072018"/>
    <lineage>
        <taxon>Bacteria</taxon>
        <taxon>Pseudomonadati</taxon>
        <taxon>Pseudomonadota</taxon>
        <taxon>Alphaproteobacteria</taxon>
        <taxon>Rhodobacterales</taxon>
        <taxon>Paracoccaceae</taxon>
        <taxon>Meridianimarinicoccus</taxon>
    </lineage>
</organism>
<proteinExistence type="predicted"/>
<dbReference type="OrthoDB" id="123525at2"/>
<dbReference type="InterPro" id="IPR006171">
    <property type="entry name" value="TOPRIM_dom"/>
</dbReference>
<protein>
    <recommendedName>
        <fullName evidence="2">Toprim domain-containing protein</fullName>
    </recommendedName>
</protein>
<feature type="region of interest" description="Disordered" evidence="1">
    <location>
        <begin position="1144"/>
        <end position="1163"/>
    </location>
</feature>
<sequence>MSGWDWRAFDAELRARVPELAVELLGKPTFRAGQEWRWGRKGSLSVVVGGARAGMWFDHEEGRGGWFSDLVGRDLGMAREDATDWIADRIGMAALPRPARQRSAPGATPANDPGEPPTAPATAPRETPPDDDTAPAPNRADEAAARAARIWDSARPAPEDHPYLVAKQAAPLALRMDAGRRLVVPLQDIDGRIHSLETIAPDGAKRFLAGGAKKGHFAVVAAEPGPLGEPAGPVLVCEGWATGASLHMATGHTVIVAMDAGNLMPVAKALRARFPDADLVVVADNDLKPDRDSNAGVDAARKVALAVDGRLAVPDSPGDANDLFCAEGPDAVAALVAGAARIPPPPPTYPAPVLTPDEARASLAEAIDRFMAAIPDYWAAVEAAQEEATNPDANRDPLDFNVVARAALPPLLGLPVDVGLGKTSNARTAIAELIGSGGIGTRKVVYAVPRHDLGAEQVAELKALGLNAMLWKGRTAPDPTDDNPDQLMCLDTEATFDALEIEHPVEQSCCKVKNGAELLLCPWFHDCGYQRQKPLAQAAQVIVCAHDSLFHMKPQAIGEVGLLVIDEGFWQSGLRGLDGKATLTQDGLEPGRTSLTCYNGKGKMDVGATADLIAARERLCKALRVTEPGPLRLGLLEAVGLTPEDCRHAATLERRRMRDAGLRPGMSPVERRKRIEAVLPPAGEPWAPTGRCATLWLILAEALENGHDAAGAELVHEMTEAGSVRALRLRWRSTMRKGWAVQAPILHLDATLRPELVQTYLPRIDIGAPVAARQPHVRIRQVTGSPTSARALTPADNAPERDRKAAATRLRDLRAWIDLRARQCHRPGQAVDLLVIGQKAAIDALRSAGLPPRVEAVHFNALSGLDRWGGIGGMVILGRTLPAPRTVELNAMALTGREPAPNPADAGWWYPTVERRVRLAGDRTAPLAMEEHADPIVESVRWSICEGELIQAMGRGRGVNRTAATPLEIDLLTDVVLPVTVDALVPWADLRPTRRDLMALTGIVLENAADMAACFPELWPTREAAKKDGQRKGTNDYYRDLHNSRMSPSSAEVTYRPEGPGHRARTARVDLSRIPDPEAWLTNRLGPLASFEICHSVGADLDAPDPADAAHLDALASRLTASMQAVLAARRAALDALSTRLEAAKPAAQRHAHHPQPEKETEA</sequence>
<keyword evidence="4" id="KW-1185">Reference proteome</keyword>
<dbReference type="InterPro" id="IPR034154">
    <property type="entry name" value="TOPRIM_DnaG/twinkle"/>
</dbReference>
<gene>
    <name evidence="3" type="ORF">DKT77_12385</name>
</gene>
<dbReference type="SUPFAM" id="SSF52540">
    <property type="entry name" value="P-loop containing nucleoside triphosphate hydrolases"/>
    <property type="match status" value="1"/>
</dbReference>
<dbReference type="Pfam" id="PF13362">
    <property type="entry name" value="Toprim_3"/>
    <property type="match status" value="1"/>
</dbReference>
<dbReference type="InterPro" id="IPR027417">
    <property type="entry name" value="P-loop_NTPase"/>
</dbReference>
<evidence type="ECO:0000313" key="3">
    <source>
        <dbReference type="EMBL" id="PWR02340.1"/>
    </source>
</evidence>
<accession>A0A2V2LA57</accession>
<evidence type="ECO:0000313" key="4">
    <source>
        <dbReference type="Proteomes" id="UP000245680"/>
    </source>
</evidence>
<dbReference type="RefSeq" id="WP_109812009.1">
    <property type="nucleotide sequence ID" value="NZ_QGKU01000038.1"/>
</dbReference>
<name>A0A2V2LA57_9RHOB</name>
<dbReference type="EMBL" id="QGKU01000038">
    <property type="protein sequence ID" value="PWR02340.1"/>
    <property type="molecule type" value="Genomic_DNA"/>
</dbReference>
<comment type="caution">
    <text evidence="3">The sequence shown here is derived from an EMBL/GenBank/DDBJ whole genome shotgun (WGS) entry which is preliminary data.</text>
</comment>